<dbReference type="InterPro" id="IPR016152">
    <property type="entry name" value="PTrfase/Anion_transptr"/>
</dbReference>
<keyword evidence="5" id="KW-0804">Transcription</keyword>
<evidence type="ECO:0000259" key="8">
    <source>
        <dbReference type="PROSITE" id="PS51372"/>
    </source>
</evidence>
<dbReference type="GO" id="GO:0009401">
    <property type="term" value="P:phosphoenolpyruvate-dependent sugar phosphotransferase system"/>
    <property type="evidence" value="ECO:0007669"/>
    <property type="project" value="InterPro"/>
</dbReference>
<evidence type="ECO:0000259" key="6">
    <source>
        <dbReference type="PROSITE" id="PS51094"/>
    </source>
</evidence>
<dbReference type="GO" id="GO:0008982">
    <property type="term" value="F:protein-N(PI)-phosphohistidine-sugar phosphotransferase activity"/>
    <property type="evidence" value="ECO:0007669"/>
    <property type="project" value="InterPro"/>
</dbReference>
<dbReference type="AlphaFoldDB" id="A0A1G5AEY3"/>
<keyword evidence="4" id="KW-0010">Activator</keyword>
<dbReference type="InterPro" id="IPR036634">
    <property type="entry name" value="PRD_sf"/>
</dbReference>
<feature type="domain" description="PTS EIIB type-2" evidence="7">
    <location>
        <begin position="367"/>
        <end position="454"/>
    </location>
</feature>
<dbReference type="GO" id="GO:0006355">
    <property type="term" value="P:regulation of DNA-templated transcription"/>
    <property type="evidence" value="ECO:0007669"/>
    <property type="project" value="InterPro"/>
</dbReference>
<dbReference type="InterPro" id="IPR007737">
    <property type="entry name" value="Mga_HTH"/>
</dbReference>
<dbReference type="PANTHER" id="PTHR30185:SF9">
    <property type="entry name" value="MANNITOL-SPECIFIC PHOSPHOTRANSFERASE ENZYME IIA COMPONENT"/>
    <property type="match status" value="1"/>
</dbReference>
<dbReference type="Gene3D" id="3.40.930.10">
    <property type="entry name" value="Mannitol-specific EII, Chain A"/>
    <property type="match status" value="1"/>
</dbReference>
<dbReference type="Pfam" id="PF00874">
    <property type="entry name" value="PRD"/>
    <property type="match status" value="1"/>
</dbReference>
<name>A0A1G5AEY3_9FIRM</name>
<dbReference type="SUPFAM" id="SSF55804">
    <property type="entry name" value="Phoshotransferase/anion transport protein"/>
    <property type="match status" value="1"/>
</dbReference>
<dbReference type="Pfam" id="PF05043">
    <property type="entry name" value="Mga"/>
    <property type="match status" value="1"/>
</dbReference>
<gene>
    <name evidence="9" type="ORF">SAMN03080606_00097</name>
</gene>
<dbReference type="Pfam" id="PF00359">
    <property type="entry name" value="PTS_EIIA_2"/>
    <property type="match status" value="1"/>
</dbReference>
<evidence type="ECO:0000313" key="10">
    <source>
        <dbReference type="Proteomes" id="UP000198636"/>
    </source>
</evidence>
<dbReference type="RefSeq" id="WP_176758795.1">
    <property type="nucleotide sequence ID" value="NZ_FMUS01000001.1"/>
</dbReference>
<dbReference type="SUPFAM" id="SSF52794">
    <property type="entry name" value="PTS system IIB component-like"/>
    <property type="match status" value="1"/>
</dbReference>
<feature type="domain" description="PTS EIIA type-2" evidence="6">
    <location>
        <begin position="500"/>
        <end position="640"/>
    </location>
</feature>
<reference evidence="9 10" key="1">
    <citation type="submission" date="2016-10" db="EMBL/GenBank/DDBJ databases">
        <authorList>
            <person name="de Groot N.N."/>
        </authorList>
    </citation>
    <scope>NUCLEOTIDE SEQUENCE [LARGE SCALE GENOMIC DNA]</scope>
    <source>
        <strain evidence="9 10">DSM 18978</strain>
    </source>
</reference>
<dbReference type="STRING" id="1120976.SAMN03080606_00097"/>
<keyword evidence="1" id="KW-0808">Transferase</keyword>
<dbReference type="InterPro" id="IPR002178">
    <property type="entry name" value="PTS_EIIA_type-2_dom"/>
</dbReference>
<protein>
    <submittedName>
        <fullName evidence="9">Transcriptional antiterminator</fullName>
    </submittedName>
</protein>
<dbReference type="PROSITE" id="PS51099">
    <property type="entry name" value="PTS_EIIB_TYPE_2"/>
    <property type="match status" value="1"/>
</dbReference>
<sequence length="644" mass="75474">MKERDREILEEILNKEGMTLKKLLEIFKISKRTLYYSIQEINDYIRVAGMVKRVDKKITFVGDMKKLKEIIEAPPQDMYFDYVKRKAFLLKKIFMEEEFTIDQMAEELLVSKNTIFNTITAIKEELSSQGITLRNDGYYRLEGDENKIRELFIVHLDTQDFFVVQDLKILTFDHGFKLHLTDISLFYLSMLLDFISLRIERGAALQRYDFCTEAKKLPYFHDVEKLLYIEINEYEKAYLSAYISSLSNRNPHIKENLIIKIVARLVEQFKQKTSIYIENEEKLKQNLIGHFLASYNRIRFQIPVVNPLLEEIKEKYQNLFTMTKLILEDLELFPELKGIREDEIAYISTYFGAYFKEDTIKEKKQQKTVLIVCHKGVILSKILESQIREYFPFIQIIAAVPIKDIIRYNNKYDFIISTVDLEEKEKVIVVNPIFTKYDLQLLYEKLMGYGGEGIKIDINLLMSIVGEYATIHNEKKLKQEILQKIYKLKKKESEEPMLKELLTANHIIHRKRADDWEEAIKTAAAPLVEDKSVDTCYVDAMIKSVYKHGPYIVLTDYFALPHARPEDGVQRLSMSMLILQDPVDLLGKPVHIFVVLGSIDNSSHLRALASLTEFMGKEENIKNVIASRTTQEIIHMIHKNEEEV</sequence>
<evidence type="ECO:0000256" key="3">
    <source>
        <dbReference type="ARBA" id="ARBA00023015"/>
    </source>
</evidence>
<dbReference type="InterPro" id="IPR050661">
    <property type="entry name" value="BglG_antiterminators"/>
</dbReference>
<evidence type="ECO:0000259" key="7">
    <source>
        <dbReference type="PROSITE" id="PS51099"/>
    </source>
</evidence>
<accession>A0A1G5AEY3</accession>
<dbReference type="SUPFAM" id="SSF63520">
    <property type="entry name" value="PTS-regulatory domain, PRD"/>
    <property type="match status" value="1"/>
</dbReference>
<dbReference type="InterPro" id="IPR013011">
    <property type="entry name" value="PTS_EIIB_2"/>
</dbReference>
<dbReference type="PANTHER" id="PTHR30185">
    <property type="entry name" value="CRYPTIC BETA-GLUCOSIDE BGL OPERON ANTITERMINATOR"/>
    <property type="match status" value="1"/>
</dbReference>
<evidence type="ECO:0000256" key="4">
    <source>
        <dbReference type="ARBA" id="ARBA00023159"/>
    </source>
</evidence>
<dbReference type="CDD" id="cd05568">
    <property type="entry name" value="PTS_IIB_bgl_like"/>
    <property type="match status" value="1"/>
</dbReference>
<dbReference type="Proteomes" id="UP000198636">
    <property type="component" value="Unassembled WGS sequence"/>
</dbReference>
<evidence type="ECO:0000256" key="5">
    <source>
        <dbReference type="ARBA" id="ARBA00023163"/>
    </source>
</evidence>
<dbReference type="InterPro" id="IPR011608">
    <property type="entry name" value="PRD"/>
</dbReference>
<dbReference type="InterPro" id="IPR036095">
    <property type="entry name" value="PTS_EIIB-like_sf"/>
</dbReference>
<evidence type="ECO:0000256" key="2">
    <source>
        <dbReference type="ARBA" id="ARBA00022737"/>
    </source>
</evidence>
<dbReference type="CDD" id="cd00211">
    <property type="entry name" value="PTS_IIA_fru"/>
    <property type="match status" value="1"/>
</dbReference>
<feature type="domain" description="PRD" evidence="8">
    <location>
        <begin position="253"/>
        <end position="361"/>
    </location>
</feature>
<dbReference type="Gene3D" id="3.40.50.2300">
    <property type="match status" value="1"/>
</dbReference>
<dbReference type="PROSITE" id="PS51094">
    <property type="entry name" value="PTS_EIIA_TYPE_2"/>
    <property type="match status" value="1"/>
</dbReference>
<organism evidence="9 10">
    <name type="scientific">Alkaliphilus peptidifermentans DSM 18978</name>
    <dbReference type="NCBI Taxonomy" id="1120976"/>
    <lineage>
        <taxon>Bacteria</taxon>
        <taxon>Bacillati</taxon>
        <taxon>Bacillota</taxon>
        <taxon>Clostridia</taxon>
        <taxon>Peptostreptococcales</taxon>
        <taxon>Natronincolaceae</taxon>
        <taxon>Alkaliphilus</taxon>
    </lineage>
</organism>
<keyword evidence="10" id="KW-1185">Reference proteome</keyword>
<dbReference type="EMBL" id="FMUS01000001">
    <property type="protein sequence ID" value="SCX76409.1"/>
    <property type="molecule type" value="Genomic_DNA"/>
</dbReference>
<keyword evidence="3" id="KW-0805">Transcription regulation</keyword>
<dbReference type="PROSITE" id="PS51372">
    <property type="entry name" value="PRD_2"/>
    <property type="match status" value="1"/>
</dbReference>
<keyword evidence="2" id="KW-0677">Repeat</keyword>
<evidence type="ECO:0000313" key="9">
    <source>
        <dbReference type="EMBL" id="SCX76409.1"/>
    </source>
</evidence>
<dbReference type="Gene3D" id="1.10.1790.10">
    <property type="entry name" value="PRD domain"/>
    <property type="match status" value="1"/>
</dbReference>
<proteinExistence type="predicted"/>
<evidence type="ECO:0000256" key="1">
    <source>
        <dbReference type="ARBA" id="ARBA00022679"/>
    </source>
</evidence>